<dbReference type="AlphaFoldDB" id="A0A2T4IL32"/>
<name>A0A2T4IL32_9HYPH</name>
<dbReference type="EMBL" id="PZJX01000074">
    <property type="protein sequence ID" value="PTE06322.1"/>
    <property type="molecule type" value="Genomic_DNA"/>
</dbReference>
<dbReference type="Gene3D" id="3.40.50.1820">
    <property type="entry name" value="alpha/beta hydrolase"/>
    <property type="match status" value="1"/>
</dbReference>
<protein>
    <recommendedName>
        <fullName evidence="3">AB hydrolase-1 domain-containing protein</fullName>
    </recommendedName>
</protein>
<accession>A0A2T4IL32</accession>
<evidence type="ECO:0008006" key="3">
    <source>
        <dbReference type="Google" id="ProtNLM"/>
    </source>
</evidence>
<sequence length="149" mass="16294">MAVFYIHGDRLWFGEPAGYEDNSVARQQTYANTAASSLGMPFIKIARPGLYGSSGKHSSARQMREMELVAGAIRQLIARHIIKRYGFAGQSGGGSVASYLLTQFPDVECVAFSAACLSLDGLRRVARSAVGTMDLRIFTTPWRICPRSQ</sequence>
<evidence type="ECO:0000313" key="1">
    <source>
        <dbReference type="EMBL" id="PTE06322.1"/>
    </source>
</evidence>
<dbReference type="SUPFAM" id="SSF53474">
    <property type="entry name" value="alpha/beta-Hydrolases"/>
    <property type="match status" value="1"/>
</dbReference>
<dbReference type="Proteomes" id="UP000240259">
    <property type="component" value="Unassembled WGS sequence"/>
</dbReference>
<gene>
    <name evidence="1" type="ORF">C9427_32290</name>
</gene>
<reference evidence="1 2" key="1">
    <citation type="submission" date="2018-03" db="EMBL/GenBank/DDBJ databases">
        <title>Genome sequence of the symbiotic type strain Mesorhizobium helmanticense CSLC115NT isolated from Lotus corniculatus nodules.</title>
        <authorList>
            <person name="Sannazzaro A.I."/>
            <person name="Torres Tejerizo G.A."/>
            <person name="Dip D."/>
            <person name="Caballero M."/>
            <person name="Pistorio M."/>
            <person name="Estrella M.J."/>
        </authorList>
    </citation>
    <scope>NUCLEOTIDE SEQUENCE [LARGE SCALE GENOMIC DNA]</scope>
    <source>
        <strain evidence="1 2">CSLC115N</strain>
    </source>
</reference>
<organism evidence="1 2">
    <name type="scientific">Mesorhizobium helmanticense</name>
    <dbReference type="NCBI Taxonomy" id="1776423"/>
    <lineage>
        <taxon>Bacteria</taxon>
        <taxon>Pseudomonadati</taxon>
        <taxon>Pseudomonadota</taxon>
        <taxon>Alphaproteobacteria</taxon>
        <taxon>Hyphomicrobiales</taxon>
        <taxon>Phyllobacteriaceae</taxon>
        <taxon>Mesorhizobium</taxon>
    </lineage>
</organism>
<dbReference type="InterPro" id="IPR029058">
    <property type="entry name" value="AB_hydrolase_fold"/>
</dbReference>
<proteinExistence type="predicted"/>
<evidence type="ECO:0000313" key="2">
    <source>
        <dbReference type="Proteomes" id="UP000240259"/>
    </source>
</evidence>
<comment type="caution">
    <text evidence="1">The sequence shown here is derived from an EMBL/GenBank/DDBJ whole genome shotgun (WGS) entry which is preliminary data.</text>
</comment>
<keyword evidence="2" id="KW-1185">Reference proteome</keyword>